<evidence type="ECO:0000313" key="1">
    <source>
        <dbReference type="EMBL" id="GIE07136.1"/>
    </source>
</evidence>
<sequence>MTSYAEPVLTYLTWHMRAFPVRCYDEVDEEQRSLRHVAFDEDLDIYVAAASLAETLHARDTGGLDGVVAYEHLYGPAPEGPVPTLHDGAETISAATFEEMWLLGRSARETDWDTKPRS</sequence>
<protein>
    <submittedName>
        <fullName evidence="1">Uncharacterized protein</fullName>
    </submittedName>
</protein>
<keyword evidence="2" id="KW-1185">Reference proteome</keyword>
<evidence type="ECO:0000313" key="2">
    <source>
        <dbReference type="Proteomes" id="UP000637628"/>
    </source>
</evidence>
<comment type="caution">
    <text evidence="1">The sequence shown here is derived from an EMBL/GenBank/DDBJ whole genome shotgun (WGS) entry which is preliminary data.</text>
</comment>
<name>A0ABQ3ZBC8_9ACTN</name>
<dbReference type="Proteomes" id="UP000637628">
    <property type="component" value="Unassembled WGS sequence"/>
</dbReference>
<accession>A0ABQ3ZBC8</accession>
<dbReference type="EMBL" id="BOML01000072">
    <property type="protein sequence ID" value="GIE07136.1"/>
    <property type="molecule type" value="Genomic_DNA"/>
</dbReference>
<organism evidence="1 2">
    <name type="scientific">Paractinoplanes durhamensis</name>
    <dbReference type="NCBI Taxonomy" id="113563"/>
    <lineage>
        <taxon>Bacteria</taxon>
        <taxon>Bacillati</taxon>
        <taxon>Actinomycetota</taxon>
        <taxon>Actinomycetes</taxon>
        <taxon>Micromonosporales</taxon>
        <taxon>Micromonosporaceae</taxon>
        <taxon>Paractinoplanes</taxon>
    </lineage>
</organism>
<proteinExistence type="predicted"/>
<gene>
    <name evidence="1" type="ORF">Adu01nite_84860</name>
</gene>
<reference evidence="1 2" key="1">
    <citation type="submission" date="2021-01" db="EMBL/GenBank/DDBJ databases">
        <title>Whole genome shotgun sequence of Actinoplanes durhamensis NBRC 14914.</title>
        <authorList>
            <person name="Komaki H."/>
            <person name="Tamura T."/>
        </authorList>
    </citation>
    <scope>NUCLEOTIDE SEQUENCE [LARGE SCALE GENOMIC DNA]</scope>
    <source>
        <strain evidence="1 2">NBRC 14914</strain>
    </source>
</reference>